<evidence type="ECO:0000256" key="1">
    <source>
        <dbReference type="SAM" id="MobiDB-lite"/>
    </source>
</evidence>
<evidence type="ECO:0000313" key="4">
    <source>
        <dbReference type="Proteomes" id="UP000248349"/>
    </source>
</evidence>
<dbReference type="PANTHER" id="PTHR38118">
    <property type="entry name" value="ANCHORED CELL WALL PROTEIN 11-RELATED"/>
    <property type="match status" value="1"/>
</dbReference>
<accession>A0A318ZIB2</accession>
<sequence>MERLIALRQSTLDFSCICSNGSAADVALYAQTVPSLVCEANYAQCISNSSSLTEEEHCEDYEKTCGTLNASASSTTSSTTSSATSLTTATSTSTATDKSSTTTGTSTSSSTSSSSTANAAVRLAQEHATGLLATTLFLGLRLLL</sequence>
<organism evidence="3 4">
    <name type="scientific">Aspergillus saccharolyticus JOP 1030-1</name>
    <dbReference type="NCBI Taxonomy" id="1450539"/>
    <lineage>
        <taxon>Eukaryota</taxon>
        <taxon>Fungi</taxon>
        <taxon>Dikarya</taxon>
        <taxon>Ascomycota</taxon>
        <taxon>Pezizomycotina</taxon>
        <taxon>Eurotiomycetes</taxon>
        <taxon>Eurotiomycetidae</taxon>
        <taxon>Eurotiales</taxon>
        <taxon>Aspergillaceae</taxon>
        <taxon>Aspergillus</taxon>
        <taxon>Aspergillus subgen. Circumdati</taxon>
    </lineage>
</organism>
<dbReference type="Proteomes" id="UP000248349">
    <property type="component" value="Unassembled WGS sequence"/>
</dbReference>
<name>A0A318ZIB2_9EURO</name>
<proteinExistence type="predicted"/>
<feature type="region of interest" description="Disordered" evidence="1">
    <location>
        <begin position="72"/>
        <end position="115"/>
    </location>
</feature>
<dbReference type="OrthoDB" id="2121879at2759"/>
<dbReference type="STRING" id="1450539.A0A318ZIB2"/>
<dbReference type="PANTHER" id="PTHR38118:SF4">
    <property type="match status" value="1"/>
</dbReference>
<dbReference type="InterPro" id="IPR056124">
    <property type="entry name" value="DUF7707"/>
</dbReference>
<dbReference type="GeneID" id="37076722"/>
<reference evidence="3 4" key="1">
    <citation type="submission" date="2016-12" db="EMBL/GenBank/DDBJ databases">
        <title>The genomes of Aspergillus section Nigri reveals drivers in fungal speciation.</title>
        <authorList>
            <consortium name="DOE Joint Genome Institute"/>
            <person name="Vesth T.C."/>
            <person name="Nybo J."/>
            <person name="Theobald S."/>
            <person name="Brandl J."/>
            <person name="Frisvad J.C."/>
            <person name="Nielsen K.F."/>
            <person name="Lyhne E.K."/>
            <person name="Kogle M.E."/>
            <person name="Kuo A."/>
            <person name="Riley R."/>
            <person name="Clum A."/>
            <person name="Nolan M."/>
            <person name="Lipzen A."/>
            <person name="Salamov A."/>
            <person name="Henrissat B."/>
            <person name="Wiebenga A."/>
            <person name="De Vries R.P."/>
            <person name="Grigoriev I.V."/>
            <person name="Mortensen U.H."/>
            <person name="Andersen M.R."/>
            <person name="Baker S.E."/>
        </authorList>
    </citation>
    <scope>NUCLEOTIDE SEQUENCE [LARGE SCALE GENOMIC DNA]</scope>
    <source>
        <strain evidence="3 4">JOP 1030-1</strain>
    </source>
</reference>
<dbReference type="AlphaFoldDB" id="A0A318ZIB2"/>
<dbReference type="RefSeq" id="XP_025429412.1">
    <property type="nucleotide sequence ID" value="XM_025575494.1"/>
</dbReference>
<dbReference type="Pfam" id="PF24808">
    <property type="entry name" value="DUF7707"/>
    <property type="match status" value="1"/>
</dbReference>
<evidence type="ECO:0000259" key="2">
    <source>
        <dbReference type="Pfam" id="PF24808"/>
    </source>
</evidence>
<gene>
    <name evidence="3" type="ORF">BP01DRAFT_358682</name>
</gene>
<feature type="domain" description="DUF7707" evidence="2">
    <location>
        <begin position="9"/>
        <end position="69"/>
    </location>
</feature>
<evidence type="ECO:0000313" key="3">
    <source>
        <dbReference type="EMBL" id="PYH43430.1"/>
    </source>
</evidence>
<keyword evidence="4" id="KW-1185">Reference proteome</keyword>
<protein>
    <recommendedName>
        <fullName evidence="2">DUF7707 domain-containing protein</fullName>
    </recommendedName>
</protein>
<dbReference type="EMBL" id="KZ821244">
    <property type="protein sequence ID" value="PYH43430.1"/>
    <property type="molecule type" value="Genomic_DNA"/>
</dbReference>